<reference evidence="2 3" key="1">
    <citation type="journal article" date="2012" name="Proc. Natl. Acad. Sci. U.S.A.">
        <title>Genome and physiology of a model Epsilonproteobacterium responsible for sulfide detoxification in marine oxygen depletion zones.</title>
        <authorList>
            <person name="Grote J."/>
            <person name="Schott T."/>
            <person name="Bruckner C.G."/>
            <person name="Glockner F.O."/>
            <person name="Jost G."/>
            <person name="Teeling H."/>
            <person name="Labrenz M."/>
            <person name="Jurgens K."/>
        </authorList>
    </citation>
    <scope>NUCLEOTIDE SEQUENCE [LARGE SCALE GENOMIC DNA]</scope>
    <source>
        <strain evidence="2 3">GD1</strain>
    </source>
</reference>
<evidence type="ECO:0000313" key="2">
    <source>
        <dbReference type="EMBL" id="EHP30642.1"/>
    </source>
</evidence>
<dbReference type="AlphaFoldDB" id="B6BJC1"/>
<proteinExistence type="predicted"/>
<protein>
    <recommendedName>
        <fullName evidence="4">Periplasmic protein</fullName>
    </recommendedName>
</protein>
<dbReference type="Proteomes" id="UP000006431">
    <property type="component" value="Unassembled WGS sequence"/>
</dbReference>
<evidence type="ECO:0000313" key="3">
    <source>
        <dbReference type="Proteomes" id="UP000006431"/>
    </source>
</evidence>
<gene>
    <name evidence="2" type="ORF">SMGD1_2119</name>
</gene>
<feature type="signal peptide" evidence="1">
    <location>
        <begin position="1"/>
        <end position="28"/>
    </location>
</feature>
<dbReference type="PROSITE" id="PS51257">
    <property type="entry name" value="PROKAR_LIPOPROTEIN"/>
    <property type="match status" value="1"/>
</dbReference>
<organism evidence="2 3">
    <name type="scientific">Sulfurimonas gotlandica (strain DSM 19862 / JCM 16533 / GD1)</name>
    <dbReference type="NCBI Taxonomy" id="929558"/>
    <lineage>
        <taxon>Bacteria</taxon>
        <taxon>Pseudomonadati</taxon>
        <taxon>Campylobacterota</taxon>
        <taxon>Epsilonproteobacteria</taxon>
        <taxon>Campylobacterales</taxon>
        <taxon>Sulfurimonadaceae</taxon>
        <taxon>Sulfurimonas</taxon>
    </lineage>
</organism>
<comment type="caution">
    <text evidence="2">The sequence shown here is derived from an EMBL/GenBank/DDBJ whole genome shotgun (WGS) entry which is preliminary data.</text>
</comment>
<name>B6BJC1_SULGG</name>
<feature type="chain" id="PRO_5002843030" description="Periplasmic protein" evidence="1">
    <location>
        <begin position="29"/>
        <end position="122"/>
    </location>
</feature>
<keyword evidence="3" id="KW-1185">Reference proteome</keyword>
<dbReference type="STRING" id="929558.SMGD1_2119"/>
<accession>H1FXE6</accession>
<dbReference type="HOGENOM" id="CLU_2025562_0_0_7"/>
<dbReference type="PATRIC" id="fig|929558.5.peg.2110"/>
<evidence type="ECO:0000256" key="1">
    <source>
        <dbReference type="SAM" id="SignalP"/>
    </source>
</evidence>
<sequence>MSKNHHNMLKRGAISIALAAITTTSCNAATASKPVTASKAATPGYQKTEIQYSCKTVKNEKFNIKVIKNQNSCWVTVDGRNEVTVDNANTSSPFYSIMKELPSGVDNGKDYYTIGLTTCNKI</sequence>
<dbReference type="RefSeq" id="WP_008335697.1">
    <property type="nucleotide sequence ID" value="NZ_AFRZ01000001.1"/>
</dbReference>
<dbReference type="EMBL" id="AFRZ01000001">
    <property type="protein sequence ID" value="EHP30642.1"/>
    <property type="molecule type" value="Genomic_DNA"/>
</dbReference>
<accession>B6BJC1</accession>
<keyword evidence="1" id="KW-0732">Signal</keyword>
<evidence type="ECO:0008006" key="4">
    <source>
        <dbReference type="Google" id="ProtNLM"/>
    </source>
</evidence>